<dbReference type="EMBL" id="JBHSMS010000015">
    <property type="protein sequence ID" value="MFC5510479.1"/>
    <property type="molecule type" value="Genomic_DNA"/>
</dbReference>
<evidence type="ECO:0008006" key="4">
    <source>
        <dbReference type="Google" id="ProtNLM"/>
    </source>
</evidence>
<reference evidence="3" key="1">
    <citation type="journal article" date="2019" name="Int. J. Syst. Evol. Microbiol.">
        <title>The Global Catalogue of Microorganisms (GCM) 10K type strain sequencing project: providing services to taxonomists for standard genome sequencing and annotation.</title>
        <authorList>
            <consortium name="The Broad Institute Genomics Platform"/>
            <consortium name="The Broad Institute Genome Sequencing Center for Infectious Disease"/>
            <person name="Wu L."/>
            <person name="Ma J."/>
        </authorList>
    </citation>
    <scope>NUCLEOTIDE SEQUENCE [LARGE SCALE GENOMIC DNA]</scope>
    <source>
        <strain evidence="3">CCUG 38813</strain>
    </source>
</reference>
<dbReference type="Proteomes" id="UP001596031">
    <property type="component" value="Unassembled WGS sequence"/>
</dbReference>
<evidence type="ECO:0000256" key="1">
    <source>
        <dbReference type="SAM" id="Phobius"/>
    </source>
</evidence>
<keyword evidence="1" id="KW-0472">Membrane</keyword>
<dbReference type="RefSeq" id="WP_379717816.1">
    <property type="nucleotide sequence ID" value="NZ_JBHSMS010000015.1"/>
</dbReference>
<name>A0ABW0PCV1_9BURK</name>
<keyword evidence="1" id="KW-0812">Transmembrane</keyword>
<proteinExistence type="predicted"/>
<evidence type="ECO:0000313" key="2">
    <source>
        <dbReference type="EMBL" id="MFC5510479.1"/>
    </source>
</evidence>
<comment type="caution">
    <text evidence="2">The sequence shown here is derived from an EMBL/GenBank/DDBJ whole genome shotgun (WGS) entry which is preliminary data.</text>
</comment>
<evidence type="ECO:0000313" key="3">
    <source>
        <dbReference type="Proteomes" id="UP001596031"/>
    </source>
</evidence>
<feature type="transmembrane region" description="Helical" evidence="1">
    <location>
        <begin position="20"/>
        <end position="43"/>
    </location>
</feature>
<dbReference type="PROSITE" id="PS51257">
    <property type="entry name" value="PROKAR_LIPOPROTEIN"/>
    <property type="match status" value="1"/>
</dbReference>
<sequence length="49" mass="5423">MDKLTTLLQMLTSINDPITLIFLACFAALGVACFALYVVVLALKHGRRR</sequence>
<gene>
    <name evidence="2" type="ORF">ACFPOU_04960</name>
</gene>
<organism evidence="2 3">
    <name type="scientific">Massilia jejuensis</name>
    <dbReference type="NCBI Taxonomy" id="648894"/>
    <lineage>
        <taxon>Bacteria</taxon>
        <taxon>Pseudomonadati</taxon>
        <taxon>Pseudomonadota</taxon>
        <taxon>Betaproteobacteria</taxon>
        <taxon>Burkholderiales</taxon>
        <taxon>Oxalobacteraceae</taxon>
        <taxon>Telluria group</taxon>
        <taxon>Massilia</taxon>
    </lineage>
</organism>
<accession>A0ABW0PCV1</accession>
<keyword evidence="1" id="KW-1133">Transmembrane helix</keyword>
<protein>
    <recommendedName>
        <fullName evidence="4">DUF3149 domain-containing protein</fullName>
    </recommendedName>
</protein>
<keyword evidence="3" id="KW-1185">Reference proteome</keyword>